<dbReference type="InterPro" id="IPR018503">
    <property type="entry name" value="Tetraspanin_CS"/>
</dbReference>
<dbReference type="GeneTree" id="ENSGT00940000159092"/>
<feature type="transmembrane region" description="Helical" evidence="6">
    <location>
        <begin position="7"/>
        <end position="29"/>
    </location>
</feature>
<evidence type="ECO:0000256" key="6">
    <source>
        <dbReference type="SAM" id="Phobius"/>
    </source>
</evidence>
<evidence type="ECO:0000256" key="3">
    <source>
        <dbReference type="ARBA" id="ARBA00022692"/>
    </source>
</evidence>
<dbReference type="AlphaFoldDB" id="A0A3P8WR92"/>
<dbReference type="Gene3D" id="1.10.1450.10">
    <property type="entry name" value="Tetraspanin"/>
    <property type="match status" value="1"/>
</dbReference>
<dbReference type="InterPro" id="IPR008952">
    <property type="entry name" value="Tetraspanin_EC2_sf"/>
</dbReference>
<dbReference type="Proteomes" id="UP000265120">
    <property type="component" value="Unassembled WGS sequence"/>
</dbReference>
<reference evidence="7" key="2">
    <citation type="submission" date="2025-09" db="UniProtKB">
        <authorList>
            <consortium name="Ensembl"/>
        </authorList>
    </citation>
    <scope>IDENTIFICATION</scope>
</reference>
<dbReference type="GO" id="GO:0005886">
    <property type="term" value="C:plasma membrane"/>
    <property type="evidence" value="ECO:0007669"/>
    <property type="project" value="TreeGrafter"/>
</dbReference>
<dbReference type="InParanoid" id="A0A3P8WR92"/>
<evidence type="ECO:0000256" key="4">
    <source>
        <dbReference type="ARBA" id="ARBA00022989"/>
    </source>
</evidence>
<keyword evidence="4 6" id="KW-1133">Transmembrane helix</keyword>
<sequence length="218" mass="24163">MFLKNILYFFNLFFVAVLCVILLAVGVWAKVSLNSYDFVISEKSTIASYVLIGTGAVIVVFGLFGCIATCKGSPWLLKLYGFCSMLAMLAAGTSGFLFRPKVRNTVANFFTKAVKHHSTSDSVSTLVDTMQRNLQCCGVSLRWDLNHQSLLTTVMIQSCPSPSSNHAATHCNFAPGWISLSHIYFGILMGIIKAHIVSFAFVRSKCPCFGFIRNWWED</sequence>
<protein>
    <submittedName>
        <fullName evidence="7">Uncharacterized protein</fullName>
    </submittedName>
</protein>
<evidence type="ECO:0000256" key="1">
    <source>
        <dbReference type="ARBA" id="ARBA00004141"/>
    </source>
</evidence>
<evidence type="ECO:0000313" key="7">
    <source>
        <dbReference type="Ensembl" id="ENSCSEP00000029968.1"/>
    </source>
</evidence>
<dbReference type="Ensembl" id="ENSCSET00000030372.1">
    <property type="protein sequence ID" value="ENSCSEP00000029968.1"/>
    <property type="gene ID" value="ENSCSEG00000019214.1"/>
</dbReference>
<keyword evidence="5 6" id="KW-0472">Membrane</keyword>
<dbReference type="PANTHER" id="PTHR19282">
    <property type="entry name" value="TETRASPANIN"/>
    <property type="match status" value="1"/>
</dbReference>
<feature type="transmembrane region" description="Helical" evidence="6">
    <location>
        <begin position="49"/>
        <end position="67"/>
    </location>
</feature>
<dbReference type="SUPFAM" id="SSF48652">
    <property type="entry name" value="Tetraspanin"/>
    <property type="match status" value="1"/>
</dbReference>
<feature type="transmembrane region" description="Helical" evidence="6">
    <location>
        <begin position="79"/>
        <end position="98"/>
    </location>
</feature>
<organism evidence="7 8">
    <name type="scientific">Cynoglossus semilaevis</name>
    <name type="common">Tongue sole</name>
    <dbReference type="NCBI Taxonomy" id="244447"/>
    <lineage>
        <taxon>Eukaryota</taxon>
        <taxon>Metazoa</taxon>
        <taxon>Chordata</taxon>
        <taxon>Craniata</taxon>
        <taxon>Vertebrata</taxon>
        <taxon>Euteleostomi</taxon>
        <taxon>Actinopterygii</taxon>
        <taxon>Neopterygii</taxon>
        <taxon>Teleostei</taxon>
        <taxon>Neoteleostei</taxon>
        <taxon>Acanthomorphata</taxon>
        <taxon>Carangaria</taxon>
        <taxon>Pleuronectiformes</taxon>
        <taxon>Pleuronectoidei</taxon>
        <taxon>Cynoglossidae</taxon>
        <taxon>Cynoglossinae</taxon>
        <taxon>Cynoglossus</taxon>
    </lineage>
</organism>
<dbReference type="PRINTS" id="PR00259">
    <property type="entry name" value="TMFOUR"/>
</dbReference>
<dbReference type="Pfam" id="PF00335">
    <property type="entry name" value="Tetraspanin"/>
    <property type="match status" value="1"/>
</dbReference>
<keyword evidence="3 6" id="KW-0812">Transmembrane</keyword>
<evidence type="ECO:0000313" key="8">
    <source>
        <dbReference type="Proteomes" id="UP000265120"/>
    </source>
</evidence>
<proteinExistence type="inferred from homology"/>
<accession>A0A3P8WR92</accession>
<reference evidence="7" key="1">
    <citation type="submission" date="2025-08" db="UniProtKB">
        <authorList>
            <consortium name="Ensembl"/>
        </authorList>
    </citation>
    <scope>IDENTIFICATION</scope>
</reference>
<comment type="similarity">
    <text evidence="2">Belongs to the tetraspanin (TM4SF) family.</text>
</comment>
<evidence type="ECO:0000256" key="2">
    <source>
        <dbReference type="ARBA" id="ARBA00006840"/>
    </source>
</evidence>
<feature type="transmembrane region" description="Helical" evidence="6">
    <location>
        <begin position="183"/>
        <end position="202"/>
    </location>
</feature>
<evidence type="ECO:0000256" key="5">
    <source>
        <dbReference type="ARBA" id="ARBA00023136"/>
    </source>
</evidence>
<keyword evidence="8" id="KW-1185">Reference proteome</keyword>
<dbReference type="PANTHER" id="PTHR19282:SF252">
    <property type="entry name" value="TETRASPANIN"/>
    <property type="match status" value="1"/>
</dbReference>
<name>A0A3P8WR92_CYNSE</name>
<comment type="subcellular location">
    <subcellularLocation>
        <location evidence="1">Membrane</location>
        <topology evidence="1">Multi-pass membrane protein</topology>
    </subcellularLocation>
</comment>
<dbReference type="InterPro" id="IPR018499">
    <property type="entry name" value="Tetraspanin/Peripherin"/>
</dbReference>
<dbReference type="PROSITE" id="PS00421">
    <property type="entry name" value="TM4_1"/>
    <property type="match status" value="1"/>
</dbReference>